<organism evidence="3 4">
    <name type="scientific">Pedosphaera parvula (strain Ellin514)</name>
    <dbReference type="NCBI Taxonomy" id="320771"/>
    <lineage>
        <taxon>Bacteria</taxon>
        <taxon>Pseudomonadati</taxon>
        <taxon>Verrucomicrobiota</taxon>
        <taxon>Pedosphaerae</taxon>
        <taxon>Pedosphaerales</taxon>
        <taxon>Pedosphaeraceae</taxon>
        <taxon>Pedosphaera</taxon>
    </lineage>
</organism>
<dbReference type="GO" id="GO:0008236">
    <property type="term" value="F:serine-type peptidase activity"/>
    <property type="evidence" value="ECO:0007669"/>
    <property type="project" value="InterPro"/>
</dbReference>
<reference evidence="3 4" key="1">
    <citation type="journal article" date="2011" name="J. Bacteriol.">
        <title>Genome sequence of 'Pedosphaera parvula' Ellin514, an aerobic Verrucomicrobial isolate from pasture soil.</title>
        <authorList>
            <person name="Kant R."/>
            <person name="van Passel M.W."/>
            <person name="Sangwan P."/>
            <person name="Palva A."/>
            <person name="Lucas S."/>
            <person name="Copeland A."/>
            <person name="Lapidus A."/>
            <person name="Glavina Del Rio T."/>
            <person name="Dalin E."/>
            <person name="Tice H."/>
            <person name="Bruce D."/>
            <person name="Goodwin L."/>
            <person name="Pitluck S."/>
            <person name="Chertkov O."/>
            <person name="Larimer F.W."/>
            <person name="Land M.L."/>
            <person name="Hauser L."/>
            <person name="Brettin T.S."/>
            <person name="Detter J.C."/>
            <person name="Han S."/>
            <person name="de Vos W.M."/>
            <person name="Janssen P.H."/>
            <person name="Smidt H."/>
        </authorList>
    </citation>
    <scope>NUCLEOTIDE SEQUENCE [LARGE SCALE GENOMIC DNA]</scope>
    <source>
        <strain evidence="3 4">Ellin514</strain>
    </source>
</reference>
<dbReference type="PANTHER" id="PTHR43037">
    <property type="entry name" value="UNNAMED PRODUCT-RELATED"/>
    <property type="match status" value="1"/>
</dbReference>
<dbReference type="RefSeq" id="WP_007416830.1">
    <property type="nucleotide sequence ID" value="NZ_ABOX02000032.1"/>
</dbReference>
<evidence type="ECO:0000259" key="2">
    <source>
        <dbReference type="Pfam" id="PF00326"/>
    </source>
</evidence>
<dbReference type="PANTHER" id="PTHR43037:SF1">
    <property type="entry name" value="BLL1128 PROTEIN"/>
    <property type="match status" value="1"/>
</dbReference>
<gene>
    <name evidence="3" type="ORF">Cflav_PD1611</name>
</gene>
<keyword evidence="4" id="KW-1185">Reference proteome</keyword>
<dbReference type="InterPro" id="IPR050955">
    <property type="entry name" value="Plant_Biomass_Hydrol_Est"/>
</dbReference>
<dbReference type="STRING" id="320771.Cflav_PD1611"/>
<evidence type="ECO:0000313" key="3">
    <source>
        <dbReference type="EMBL" id="EEF59119.1"/>
    </source>
</evidence>
<dbReference type="EMBL" id="ABOX02000032">
    <property type="protein sequence ID" value="EEF59119.1"/>
    <property type="molecule type" value="Genomic_DNA"/>
</dbReference>
<feature type="domain" description="Peptidase S9 prolyl oligopeptidase catalytic" evidence="2">
    <location>
        <begin position="215"/>
        <end position="360"/>
    </location>
</feature>
<dbReference type="InterPro" id="IPR029058">
    <property type="entry name" value="AB_hydrolase_fold"/>
</dbReference>
<dbReference type="Pfam" id="PF00326">
    <property type="entry name" value="Peptidase_S9"/>
    <property type="match status" value="1"/>
</dbReference>
<proteinExistence type="predicted"/>
<comment type="caution">
    <text evidence="3">The sequence shown here is derived from an EMBL/GenBank/DDBJ whole genome shotgun (WGS) entry which is preliminary data.</text>
</comment>
<sequence precursor="true">MHIHRFILAGFVVGSLVGSAARVVAEEPPRQPPRGIEVPAQVKADLEKGTAELGREIEELRRTLAKKPTLLESLPDVQIYYNAVHYALVDDIFYKTNDFANAYKLLREGSERVKALRSGQVPWNAATGLVVRGYVSKIDGSVQPYGLVVPKSYKAGDTHLRRLDFWYHGRNDKLSELSFVTERENSFGEFTPEDTIVLHPYGRYCNANKLAGEVDSFEALEDVRKHYAIDENRILVRGFSMGGAATWHMATHYAGLWAAAAPGAGFVDTAIFQNIFTKEPKPTWYEQEMWHLYNAMDYAANLNNCPVVAYSGEIDKQKQAADLMSQAMAAEGMKLEHIIGPNTAHKYEPKAKEEVAKRVDALAAKGRNLLPKTVRFTTWTLRYNQQDWVVVDGLERHWNRARVNADILEGNQIKVETTNVSAFTLTMPIGLCPDTLSLHPKVIIDEQELKAPLVAPNRSWTAHFRKKGDKWTVIKPGRLNGEVKRHGLQGPIDDAFMDSFIMVRPTEKPLNEKVGAWAGREMDYAVEQWHLQFRGKARVKDDSAISDEDIASNNLILWGDPQSNRLLGKMLKHLPVRWNAEGVSIEGKRYAADGYAPILIFPNPLNPKHYVVLNSGFTFPKVAHISNALQVPELPDYAVVSLDVPAYARVPAGVEEAGFFDEHWSLKSKKQ</sequence>
<evidence type="ECO:0000313" key="4">
    <source>
        <dbReference type="Proteomes" id="UP000003688"/>
    </source>
</evidence>
<dbReference type="AlphaFoldDB" id="B9XLZ1"/>
<protein>
    <recommendedName>
        <fullName evidence="2">Peptidase S9 prolyl oligopeptidase catalytic domain-containing protein</fullName>
    </recommendedName>
</protein>
<name>B9XLZ1_PEDPL</name>
<evidence type="ECO:0000256" key="1">
    <source>
        <dbReference type="ARBA" id="ARBA00022729"/>
    </source>
</evidence>
<dbReference type="OrthoDB" id="9764953at2"/>
<accession>B9XLZ1</accession>
<dbReference type="InterPro" id="IPR001375">
    <property type="entry name" value="Peptidase_S9_cat"/>
</dbReference>
<dbReference type="GO" id="GO:0006508">
    <property type="term" value="P:proteolysis"/>
    <property type="evidence" value="ECO:0007669"/>
    <property type="project" value="InterPro"/>
</dbReference>
<dbReference type="Proteomes" id="UP000003688">
    <property type="component" value="Unassembled WGS sequence"/>
</dbReference>
<keyword evidence="1" id="KW-0732">Signal</keyword>
<dbReference type="Gene3D" id="3.40.50.1820">
    <property type="entry name" value="alpha/beta hydrolase"/>
    <property type="match status" value="1"/>
</dbReference>
<dbReference type="SUPFAM" id="SSF53474">
    <property type="entry name" value="alpha/beta-Hydrolases"/>
    <property type="match status" value="1"/>
</dbReference>